<feature type="region of interest" description="Disordered" evidence="1">
    <location>
        <begin position="1"/>
        <end position="95"/>
    </location>
</feature>
<protein>
    <recommendedName>
        <fullName evidence="4">Helix-turn-helix domain-containing protein</fullName>
    </recommendedName>
</protein>
<feature type="compositionally biased region" description="Basic and acidic residues" evidence="1">
    <location>
        <begin position="12"/>
        <end position="21"/>
    </location>
</feature>
<keyword evidence="3" id="KW-1185">Reference proteome</keyword>
<evidence type="ECO:0000256" key="1">
    <source>
        <dbReference type="SAM" id="MobiDB-lite"/>
    </source>
</evidence>
<feature type="region of interest" description="Disordered" evidence="1">
    <location>
        <begin position="141"/>
        <end position="164"/>
    </location>
</feature>
<feature type="compositionally biased region" description="Basic and acidic residues" evidence="1">
    <location>
        <begin position="141"/>
        <end position="151"/>
    </location>
</feature>
<evidence type="ECO:0000313" key="3">
    <source>
        <dbReference type="Proteomes" id="UP001500124"/>
    </source>
</evidence>
<sequence>MATTHPTLAAERAARDADIRQRAAAGASARSIARETGLHHTTVARIIRTAPAPEHTTVEQVEPSTPEPSQQTERATPAPPAPTSGDRHTPPRTALIRELAPDLIRDLNVLVDRRTGALPAPLAGIVRAYADRERARWSAALERRFPTEQHRPSGRAPARAQVAP</sequence>
<comment type="caution">
    <text evidence="2">The sequence shown here is derived from an EMBL/GenBank/DDBJ whole genome shotgun (WGS) entry which is preliminary data.</text>
</comment>
<dbReference type="EMBL" id="BAABKC010000044">
    <property type="protein sequence ID" value="GAA5056380.1"/>
    <property type="molecule type" value="Genomic_DNA"/>
</dbReference>
<organism evidence="2 3">
    <name type="scientific">Streptomyces similanensis</name>
    <dbReference type="NCBI Taxonomy" id="1274988"/>
    <lineage>
        <taxon>Bacteria</taxon>
        <taxon>Bacillati</taxon>
        <taxon>Actinomycetota</taxon>
        <taxon>Actinomycetes</taxon>
        <taxon>Kitasatosporales</taxon>
        <taxon>Streptomycetaceae</taxon>
        <taxon>Streptomyces</taxon>
    </lineage>
</organism>
<evidence type="ECO:0000313" key="2">
    <source>
        <dbReference type="EMBL" id="GAA5056380.1"/>
    </source>
</evidence>
<reference evidence="3" key="1">
    <citation type="journal article" date="2019" name="Int. J. Syst. Evol. Microbiol.">
        <title>The Global Catalogue of Microorganisms (GCM) 10K type strain sequencing project: providing services to taxonomists for standard genome sequencing and annotation.</title>
        <authorList>
            <consortium name="The Broad Institute Genomics Platform"/>
            <consortium name="The Broad Institute Genome Sequencing Center for Infectious Disease"/>
            <person name="Wu L."/>
            <person name="Ma J."/>
        </authorList>
    </citation>
    <scope>NUCLEOTIDE SEQUENCE [LARGE SCALE GENOMIC DNA]</scope>
    <source>
        <strain evidence="3">JCM 18410</strain>
    </source>
</reference>
<feature type="compositionally biased region" description="Polar residues" evidence="1">
    <location>
        <begin position="58"/>
        <end position="74"/>
    </location>
</feature>
<evidence type="ECO:0008006" key="4">
    <source>
        <dbReference type="Google" id="ProtNLM"/>
    </source>
</evidence>
<proteinExistence type="predicted"/>
<feature type="compositionally biased region" description="Low complexity" evidence="1">
    <location>
        <begin position="22"/>
        <end position="31"/>
    </location>
</feature>
<dbReference type="Proteomes" id="UP001500124">
    <property type="component" value="Unassembled WGS sequence"/>
</dbReference>
<dbReference type="RefSeq" id="WP_345668686.1">
    <property type="nucleotide sequence ID" value="NZ_BAABKC010000044.1"/>
</dbReference>
<name>A0ABP9KFT9_9ACTN</name>
<accession>A0ABP9KFT9</accession>
<gene>
    <name evidence="2" type="ORF">GCM10023336_29110</name>
</gene>